<sequence length="302" mass="33343">MPPPRSQRRRPSCVSVVIPVKNGMPHLVDQVKALAAQDYQGDWEVVISDNGSTDGLRGFIDGPAIPDGLHLVYVDSSAVPGASHARNAGAEAARGDFLAFVDSDDRVRPHWLSSMAAAAEAADLVSGSLDTEALNTSEVRTWRPIPLPEDGWPVPGWYPTAIGANMGVWRDVHDRIGGFDETFVHTAEDNDYVWRAQLAGYVLAHSPEALLDYRLRNTYRSLGKQIYVYGRGAAQIHARYREMGFTQYNRPLLFPLVVTSLALRNPLLPQAVTRMNTGRWIYHVAHEAGKIRGGITHRVLCL</sequence>
<dbReference type="InterPro" id="IPR001173">
    <property type="entry name" value="Glyco_trans_2-like"/>
</dbReference>
<accession>A0A2G3PIB8</accession>
<dbReference type="EMBL" id="PEBD01000010">
    <property type="protein sequence ID" value="PHV65559.1"/>
    <property type="molecule type" value="Genomic_DNA"/>
</dbReference>
<reference evidence="2 3" key="1">
    <citation type="submission" date="2017-10" db="EMBL/GenBank/DDBJ databases">
        <title>The draft genome sequence of Williamsia sp. BULT 1.1 isolated from the semi-arid grassland soils from South Africa.</title>
        <authorList>
            <person name="Kabwe M.H."/>
            <person name="Govender N."/>
            <person name="Mutseka Lunga P."/>
            <person name="Vikram S."/>
            <person name="Makhalanyane T.P."/>
        </authorList>
    </citation>
    <scope>NUCLEOTIDE SEQUENCE [LARGE SCALE GENOMIC DNA]</scope>
    <source>
        <strain evidence="2 3">BULT 1.1</strain>
    </source>
</reference>
<dbReference type="Pfam" id="PF00535">
    <property type="entry name" value="Glycos_transf_2"/>
    <property type="match status" value="1"/>
</dbReference>
<dbReference type="InterPro" id="IPR029044">
    <property type="entry name" value="Nucleotide-diphossugar_trans"/>
</dbReference>
<feature type="domain" description="Glycosyltransferase 2-like" evidence="1">
    <location>
        <begin position="15"/>
        <end position="175"/>
    </location>
</feature>
<evidence type="ECO:0000259" key="1">
    <source>
        <dbReference type="Pfam" id="PF00535"/>
    </source>
</evidence>
<dbReference type="SUPFAM" id="SSF53448">
    <property type="entry name" value="Nucleotide-diphospho-sugar transferases"/>
    <property type="match status" value="1"/>
</dbReference>
<dbReference type="PANTHER" id="PTHR43685:SF12">
    <property type="entry name" value="GLYCOSYL TRANSFERASE FAMILY 2"/>
    <property type="match status" value="1"/>
</dbReference>
<proteinExistence type="predicted"/>
<dbReference type="InterPro" id="IPR050834">
    <property type="entry name" value="Glycosyltransf_2"/>
</dbReference>
<evidence type="ECO:0000313" key="3">
    <source>
        <dbReference type="Proteomes" id="UP000225108"/>
    </source>
</evidence>
<dbReference type="AlphaFoldDB" id="A0A2G3PIB8"/>
<name>A0A2G3PIB8_WILMA</name>
<comment type="caution">
    <text evidence="2">The sequence shown here is derived from an EMBL/GenBank/DDBJ whole genome shotgun (WGS) entry which is preliminary data.</text>
</comment>
<organism evidence="2 3">
    <name type="scientific">Williamsia marianensis</name>
    <dbReference type="NCBI Taxonomy" id="85044"/>
    <lineage>
        <taxon>Bacteria</taxon>
        <taxon>Bacillati</taxon>
        <taxon>Actinomycetota</taxon>
        <taxon>Actinomycetes</taxon>
        <taxon>Mycobacteriales</taxon>
        <taxon>Nocardiaceae</taxon>
        <taxon>Williamsia</taxon>
    </lineage>
</organism>
<dbReference type="PANTHER" id="PTHR43685">
    <property type="entry name" value="GLYCOSYLTRANSFERASE"/>
    <property type="match status" value="1"/>
</dbReference>
<dbReference type="Proteomes" id="UP000225108">
    <property type="component" value="Unassembled WGS sequence"/>
</dbReference>
<protein>
    <recommendedName>
        <fullName evidence="1">Glycosyltransferase 2-like domain-containing protein</fullName>
    </recommendedName>
</protein>
<dbReference type="Gene3D" id="3.90.550.10">
    <property type="entry name" value="Spore Coat Polysaccharide Biosynthesis Protein SpsA, Chain A"/>
    <property type="match status" value="1"/>
</dbReference>
<evidence type="ECO:0000313" key="2">
    <source>
        <dbReference type="EMBL" id="PHV65559.1"/>
    </source>
</evidence>
<gene>
    <name evidence="2" type="ORF">CSW57_17575</name>
</gene>